<evidence type="ECO:0000256" key="7">
    <source>
        <dbReference type="SAM" id="Phobius"/>
    </source>
</evidence>
<dbReference type="AlphaFoldDB" id="A0A520MJG8"/>
<dbReference type="GO" id="GO:0006643">
    <property type="term" value="P:membrane lipid metabolic process"/>
    <property type="evidence" value="ECO:0007669"/>
    <property type="project" value="TreeGrafter"/>
</dbReference>
<dbReference type="InterPro" id="IPR006694">
    <property type="entry name" value="Fatty_acid_hydroxylase"/>
</dbReference>
<evidence type="ECO:0000256" key="5">
    <source>
        <dbReference type="ARBA" id="ARBA00023098"/>
    </source>
</evidence>
<keyword evidence="6 7" id="KW-0472">Membrane</keyword>
<protein>
    <submittedName>
        <fullName evidence="9">Sterol desaturase family protein</fullName>
    </submittedName>
</protein>
<evidence type="ECO:0000256" key="4">
    <source>
        <dbReference type="ARBA" id="ARBA00023002"/>
    </source>
</evidence>
<evidence type="ECO:0000256" key="1">
    <source>
        <dbReference type="ARBA" id="ARBA00004127"/>
    </source>
</evidence>
<feature type="transmembrane region" description="Helical" evidence="7">
    <location>
        <begin position="53"/>
        <end position="71"/>
    </location>
</feature>
<dbReference type="PANTHER" id="PTHR21624:SF1">
    <property type="entry name" value="ALKYLGLYCEROL MONOOXYGENASE"/>
    <property type="match status" value="1"/>
</dbReference>
<dbReference type="InterPro" id="IPR051689">
    <property type="entry name" value="Sterol_desaturase/TMEM195"/>
</dbReference>
<dbReference type="GO" id="GO:0008610">
    <property type="term" value="P:lipid biosynthetic process"/>
    <property type="evidence" value="ECO:0007669"/>
    <property type="project" value="InterPro"/>
</dbReference>
<keyword evidence="3 7" id="KW-1133">Transmembrane helix</keyword>
<evidence type="ECO:0000256" key="6">
    <source>
        <dbReference type="ARBA" id="ARBA00023136"/>
    </source>
</evidence>
<gene>
    <name evidence="9" type="ORF">EVA96_01780</name>
</gene>
<name>A0A520MJG8_9GAMM</name>
<keyword evidence="2 7" id="KW-0812">Transmembrane</keyword>
<dbReference type="EMBL" id="SHBI01000006">
    <property type="protein sequence ID" value="RZO21350.1"/>
    <property type="molecule type" value="Genomic_DNA"/>
</dbReference>
<sequence>MIITDASIIIAFAVPAFFLLIFIEYFYGLFVGKNTYRLNDTFTSISLGMISRYPTMLNLGMQSFIFIYISKYFNVGLLSIKNPFTWVIAFLLYDLSYYWMHRMHHEIKILWATHSVHHHGEDFNLATALRQTSTGWLWKWVFFLPMIFLGVPGEVFVTVAGINLVYQFWVHTEHIGHLGFLEKIFITPMNHGIHHAKNEEYIDANYGGVFIIWDRMFGTYIARKDDIKPVYGTASALKSFNPIFANFQVFSIMLKDTIKTKSLKDKVRVWFSKTYWRPEDCIEHKDPQEFYVKYDPVITKDIKIFSFFQMFFTIGVSGSLLFFVKEHGYNEILAFAIAITLLSTFTASLLQGTKYMYFTILCFSIFGIIGIEYFGLLNIEILSTQLMLGQFLVNILVISLILIYQGYQSLISTRIKEFS</sequence>
<feature type="transmembrane region" description="Helical" evidence="7">
    <location>
        <begin position="304"/>
        <end position="324"/>
    </location>
</feature>
<comment type="caution">
    <text evidence="9">The sequence shown here is derived from an EMBL/GenBank/DDBJ whole genome shotgun (WGS) entry which is preliminary data.</text>
</comment>
<feature type="transmembrane region" description="Helical" evidence="7">
    <location>
        <begin position="6"/>
        <end position="32"/>
    </location>
</feature>
<keyword evidence="5" id="KW-0443">Lipid metabolism</keyword>
<feature type="transmembrane region" description="Helical" evidence="7">
    <location>
        <begin position="140"/>
        <end position="166"/>
    </location>
</feature>
<feature type="transmembrane region" description="Helical" evidence="7">
    <location>
        <begin position="386"/>
        <end position="407"/>
    </location>
</feature>
<evidence type="ECO:0000313" key="9">
    <source>
        <dbReference type="EMBL" id="RZO21350.1"/>
    </source>
</evidence>
<dbReference type="GO" id="GO:0050479">
    <property type="term" value="F:glyceryl-ether monooxygenase activity"/>
    <property type="evidence" value="ECO:0007669"/>
    <property type="project" value="TreeGrafter"/>
</dbReference>
<feature type="transmembrane region" description="Helical" evidence="7">
    <location>
        <begin position="83"/>
        <end position="100"/>
    </location>
</feature>
<dbReference type="Pfam" id="PF04116">
    <property type="entry name" value="FA_hydroxylase"/>
    <property type="match status" value="1"/>
</dbReference>
<evidence type="ECO:0000313" key="10">
    <source>
        <dbReference type="Proteomes" id="UP000315782"/>
    </source>
</evidence>
<dbReference type="GO" id="GO:0016020">
    <property type="term" value="C:membrane"/>
    <property type="evidence" value="ECO:0007669"/>
    <property type="project" value="GOC"/>
</dbReference>
<proteinExistence type="predicted"/>
<keyword evidence="4" id="KW-0560">Oxidoreductase</keyword>
<evidence type="ECO:0000256" key="3">
    <source>
        <dbReference type="ARBA" id="ARBA00022989"/>
    </source>
</evidence>
<dbReference type="PANTHER" id="PTHR21624">
    <property type="entry name" value="STEROL DESATURASE-RELATED PROTEIN"/>
    <property type="match status" value="1"/>
</dbReference>
<feature type="transmembrane region" description="Helical" evidence="7">
    <location>
        <begin position="331"/>
        <end position="349"/>
    </location>
</feature>
<dbReference type="GO" id="GO:0012505">
    <property type="term" value="C:endomembrane system"/>
    <property type="evidence" value="ECO:0007669"/>
    <property type="project" value="UniProtKB-SubCell"/>
</dbReference>
<comment type="subcellular location">
    <subcellularLocation>
        <location evidence="1">Endomembrane system</location>
        <topology evidence="1">Multi-pass membrane protein</topology>
    </subcellularLocation>
</comment>
<feature type="transmembrane region" description="Helical" evidence="7">
    <location>
        <begin position="355"/>
        <end position="374"/>
    </location>
</feature>
<reference evidence="9 10" key="1">
    <citation type="submission" date="2019-02" db="EMBL/GenBank/DDBJ databases">
        <title>Prokaryotic population dynamics and viral predation in marine succession experiment using metagenomics: the confinement effect.</title>
        <authorList>
            <person name="Haro-Moreno J.M."/>
            <person name="Rodriguez-Valera F."/>
            <person name="Lopez-Perez M."/>
        </authorList>
    </citation>
    <scope>NUCLEOTIDE SEQUENCE [LARGE SCALE GENOMIC DNA]</scope>
    <source>
        <strain evidence="9">MED-G163</strain>
    </source>
</reference>
<dbReference type="Proteomes" id="UP000315782">
    <property type="component" value="Unassembled WGS sequence"/>
</dbReference>
<organism evidence="9 10">
    <name type="scientific">SAR86 cluster bacterium</name>
    <dbReference type="NCBI Taxonomy" id="2030880"/>
    <lineage>
        <taxon>Bacteria</taxon>
        <taxon>Pseudomonadati</taxon>
        <taxon>Pseudomonadota</taxon>
        <taxon>Gammaproteobacteria</taxon>
        <taxon>SAR86 cluster</taxon>
    </lineage>
</organism>
<evidence type="ECO:0000259" key="8">
    <source>
        <dbReference type="Pfam" id="PF04116"/>
    </source>
</evidence>
<accession>A0A520MJG8</accession>
<dbReference type="GO" id="GO:0005506">
    <property type="term" value="F:iron ion binding"/>
    <property type="evidence" value="ECO:0007669"/>
    <property type="project" value="InterPro"/>
</dbReference>
<feature type="domain" description="Fatty acid hydroxylase" evidence="8">
    <location>
        <begin position="86"/>
        <end position="219"/>
    </location>
</feature>
<evidence type="ECO:0000256" key="2">
    <source>
        <dbReference type="ARBA" id="ARBA00022692"/>
    </source>
</evidence>